<dbReference type="EMBL" id="BMAW01039618">
    <property type="protein sequence ID" value="GFU56535.1"/>
    <property type="molecule type" value="Genomic_DNA"/>
</dbReference>
<gene>
    <name evidence="2" type="ORF">NPIL_395131</name>
</gene>
<accession>A0A8X6R3X5</accession>
<dbReference type="AlphaFoldDB" id="A0A8X6R3X5"/>
<dbReference type="Proteomes" id="UP000887013">
    <property type="component" value="Unassembled WGS sequence"/>
</dbReference>
<organism evidence="2 3">
    <name type="scientific">Nephila pilipes</name>
    <name type="common">Giant wood spider</name>
    <name type="synonym">Nephila maculata</name>
    <dbReference type="NCBI Taxonomy" id="299642"/>
    <lineage>
        <taxon>Eukaryota</taxon>
        <taxon>Metazoa</taxon>
        <taxon>Ecdysozoa</taxon>
        <taxon>Arthropoda</taxon>
        <taxon>Chelicerata</taxon>
        <taxon>Arachnida</taxon>
        <taxon>Araneae</taxon>
        <taxon>Araneomorphae</taxon>
        <taxon>Entelegynae</taxon>
        <taxon>Araneoidea</taxon>
        <taxon>Nephilidae</taxon>
        <taxon>Nephila</taxon>
    </lineage>
</organism>
<sequence length="82" mass="9241">MPSSMSAEMTNFRTLSDANIAKLTEDIASEEENVSEYENHTNDGIESDSSGNDFDIDIQRMHNIQSNNYEIQRKLDTISHSG</sequence>
<feature type="region of interest" description="Disordered" evidence="1">
    <location>
        <begin position="28"/>
        <end position="54"/>
    </location>
</feature>
<reference evidence="2" key="1">
    <citation type="submission" date="2020-08" db="EMBL/GenBank/DDBJ databases">
        <title>Multicomponent nature underlies the extraordinary mechanical properties of spider dragline silk.</title>
        <authorList>
            <person name="Kono N."/>
            <person name="Nakamura H."/>
            <person name="Mori M."/>
            <person name="Yoshida Y."/>
            <person name="Ohtoshi R."/>
            <person name="Malay A.D."/>
            <person name="Moran D.A.P."/>
            <person name="Tomita M."/>
            <person name="Numata K."/>
            <person name="Arakawa K."/>
        </authorList>
    </citation>
    <scope>NUCLEOTIDE SEQUENCE</scope>
</reference>
<evidence type="ECO:0000256" key="1">
    <source>
        <dbReference type="SAM" id="MobiDB-lite"/>
    </source>
</evidence>
<proteinExistence type="predicted"/>
<keyword evidence="3" id="KW-1185">Reference proteome</keyword>
<evidence type="ECO:0000313" key="2">
    <source>
        <dbReference type="EMBL" id="GFU56535.1"/>
    </source>
</evidence>
<protein>
    <submittedName>
        <fullName evidence="2">Uncharacterized protein</fullName>
    </submittedName>
</protein>
<name>A0A8X6R3X5_NEPPI</name>
<evidence type="ECO:0000313" key="3">
    <source>
        <dbReference type="Proteomes" id="UP000887013"/>
    </source>
</evidence>
<comment type="caution">
    <text evidence="2">The sequence shown here is derived from an EMBL/GenBank/DDBJ whole genome shotgun (WGS) entry which is preliminary data.</text>
</comment>
<dbReference type="OrthoDB" id="10485206at2759"/>